<keyword evidence="5" id="KW-1185">Reference proteome</keyword>
<dbReference type="PANTHER" id="PTHR21015">
    <property type="entry name" value="UDP-N-ACETYLGLUCOSAMINE--N-ACETYLMURAMYL-(PENTAPEPTIDE) PYROPHOSPHORYL-UNDECAPRENOL N-ACETYLGLUCOSAMINE TRANSFERASE 1"/>
    <property type="match status" value="1"/>
</dbReference>
<evidence type="ECO:0000256" key="2">
    <source>
        <dbReference type="PIRSR" id="PIRSR620023-2"/>
    </source>
</evidence>
<feature type="binding site" evidence="2">
    <location>
        <position position="143"/>
    </location>
    <ligand>
        <name>substrate</name>
    </ligand>
</feature>
<dbReference type="RefSeq" id="WP_012963979.1">
    <property type="nucleotide sequence ID" value="NC_013799.1"/>
</dbReference>
<dbReference type="KEGG" id="hth:HTH_1348"/>
<evidence type="ECO:0000256" key="1">
    <source>
        <dbReference type="PIRSR" id="PIRSR620023-1"/>
    </source>
</evidence>
<feature type="domain" description="Glycosyl transferase family 28 C-terminal" evidence="3">
    <location>
        <begin position="177"/>
        <end position="304"/>
    </location>
</feature>
<feature type="binding site" evidence="2">
    <location>
        <begin position="15"/>
        <end position="16"/>
    </location>
    <ligand>
        <name>substrate</name>
    </ligand>
</feature>
<keyword evidence="4" id="KW-0808">Transferase</keyword>
<dbReference type="STRING" id="608538.HTH_1348"/>
<evidence type="ECO:0000313" key="5">
    <source>
        <dbReference type="Proteomes" id="UP000002574"/>
    </source>
</evidence>
<dbReference type="Proteomes" id="UP000002574">
    <property type="component" value="Chromosome"/>
</dbReference>
<dbReference type="GO" id="GO:0016758">
    <property type="term" value="F:hexosyltransferase activity"/>
    <property type="evidence" value="ECO:0007669"/>
    <property type="project" value="InterPro"/>
</dbReference>
<proteinExistence type="predicted"/>
<dbReference type="EMBL" id="AP011112">
    <property type="protein sequence ID" value="BAI69799.1"/>
    <property type="molecule type" value="Genomic_DNA"/>
</dbReference>
<dbReference type="SUPFAM" id="SSF53756">
    <property type="entry name" value="UDP-Glycosyltransferase/glycogen phosphorylase"/>
    <property type="match status" value="1"/>
</dbReference>
<dbReference type="Gene3D" id="3.40.50.11190">
    <property type="match status" value="1"/>
</dbReference>
<dbReference type="Pfam" id="PF04101">
    <property type="entry name" value="Glyco_tran_28_C"/>
    <property type="match status" value="1"/>
</dbReference>
<name>D3DIZ7_HYDTT</name>
<dbReference type="InterPro" id="IPR007235">
    <property type="entry name" value="Glyco_trans_28_C"/>
</dbReference>
<feature type="binding site" evidence="2">
    <location>
        <position position="243"/>
    </location>
    <ligand>
        <name>substrate</name>
    </ligand>
</feature>
<organism evidence="4 5">
    <name type="scientific">Hydrogenobacter thermophilus (strain DSM 6534 / IAM 12695 / TK-6)</name>
    <dbReference type="NCBI Taxonomy" id="608538"/>
    <lineage>
        <taxon>Bacteria</taxon>
        <taxon>Pseudomonadati</taxon>
        <taxon>Aquificota</taxon>
        <taxon>Aquificia</taxon>
        <taxon>Aquificales</taxon>
        <taxon>Aquificaceae</taxon>
        <taxon>Hydrogenobacter</taxon>
    </lineage>
</organism>
<evidence type="ECO:0000259" key="3">
    <source>
        <dbReference type="Pfam" id="PF04101"/>
    </source>
</evidence>
<accession>D3DIZ7</accession>
<reference evidence="4 5" key="1">
    <citation type="journal article" date="2010" name="J. Bacteriol.">
        <title>Complete genome sequence of the thermophilic, obligately chemolithoautotrophic hydrogen-oxidizing bacterium Hydrogenobacter thermophilus TK-6.</title>
        <authorList>
            <person name="Arai H."/>
            <person name="Kanbe H."/>
            <person name="Ishii M."/>
            <person name="Igarashi Y."/>
        </authorList>
    </citation>
    <scope>NUCLEOTIDE SEQUENCE [LARGE SCALE GENOMIC DNA]</scope>
    <source>
        <strain evidence="5">DSM 6534 / IAM 12695 / TK-6 [Tokyo]</strain>
    </source>
</reference>
<dbReference type="Gene3D" id="3.40.50.2000">
    <property type="entry name" value="Glycogen Phosphorylase B"/>
    <property type="match status" value="1"/>
</dbReference>
<dbReference type="PANTHER" id="PTHR21015:SF22">
    <property type="entry name" value="GLYCOSYLTRANSFERASE"/>
    <property type="match status" value="1"/>
</dbReference>
<evidence type="ECO:0000313" key="4">
    <source>
        <dbReference type="EMBL" id="BAI69799.1"/>
    </source>
</evidence>
<dbReference type="OrthoDB" id="9805604at2"/>
<dbReference type="eggNOG" id="COG3980">
    <property type="taxonomic scope" value="Bacteria"/>
</dbReference>
<dbReference type="AlphaFoldDB" id="D3DIZ7"/>
<feature type="active site" description="Proton acceptor" evidence="1">
    <location>
        <position position="17"/>
    </location>
</feature>
<dbReference type="NCBIfam" id="TIGR03590">
    <property type="entry name" value="PseG"/>
    <property type="match status" value="1"/>
</dbReference>
<dbReference type="InterPro" id="IPR020023">
    <property type="entry name" value="PseG"/>
</dbReference>
<sequence length="325" mass="36957">MRIKFFTEGGKGIGFGHLMRCLSLCQAFEEVSGECLFVIRGTEEVRTALNRPLKLLDWLEDIELFERELKDAHLIVIDSYLAKPEHYEISCKKAGRNLFIDDFGRMAYPCGYVLNGSVYAKDLNYPQRRDVVYLLGSEYTPLRRAFWEVQQKEIREKVEKVLITFGGDDSKGMTRKVVNALEREFPYLEKLVVVGSSYKNREELYALASEKVKIYENLPAEGMKNLMLKADIAISAGGQTTYELAAVGVPSVLVAVADNQLLNCKSWHKEGFALYAGWWEDENIEEMVLAAVEKLLKHQLRLFSSTVGRRLVDGQGARRVAHKIS</sequence>
<dbReference type="KEGG" id="hte:Hydth_1339"/>
<protein>
    <submittedName>
        <fullName evidence="4">Glycosyltransferase</fullName>
    </submittedName>
</protein>
<gene>
    <name evidence="4" type="ordered locus">HTH_1348</name>
</gene>